<feature type="transmembrane region" description="Helical" evidence="1">
    <location>
        <begin position="323"/>
        <end position="346"/>
    </location>
</feature>
<gene>
    <name evidence="2" type="ORF">I6N96_16380</name>
</gene>
<feature type="transmembrane region" description="Helical" evidence="1">
    <location>
        <begin position="227"/>
        <end position="251"/>
    </location>
</feature>
<feature type="transmembrane region" description="Helical" evidence="1">
    <location>
        <begin position="188"/>
        <end position="215"/>
    </location>
</feature>
<feature type="transmembrane region" description="Helical" evidence="1">
    <location>
        <begin position="12"/>
        <end position="33"/>
    </location>
</feature>
<proteinExistence type="predicted"/>
<feature type="transmembrane region" description="Helical" evidence="1">
    <location>
        <begin position="838"/>
        <end position="858"/>
    </location>
</feature>
<dbReference type="Pfam" id="PF09586">
    <property type="entry name" value="YfhO"/>
    <property type="match status" value="1"/>
</dbReference>
<reference evidence="2 3" key="1">
    <citation type="submission" date="2020-12" db="EMBL/GenBank/DDBJ databases">
        <title>Vagococcus allomyrinae sp. nov. and Enterococcus lavae sp. nov., isolated from the larvae of Allomyrina dichotoma.</title>
        <authorList>
            <person name="Lee S.D."/>
        </authorList>
    </citation>
    <scope>NUCLEOTIDE SEQUENCE [LARGE SCALE GENOMIC DNA]</scope>
    <source>
        <strain evidence="2 3">BWM-S5</strain>
    </source>
</reference>
<evidence type="ECO:0000313" key="2">
    <source>
        <dbReference type="EMBL" id="MBP1047869.1"/>
    </source>
</evidence>
<evidence type="ECO:0000313" key="3">
    <source>
        <dbReference type="Proteomes" id="UP000673375"/>
    </source>
</evidence>
<feature type="transmembrane region" description="Helical" evidence="1">
    <location>
        <begin position="413"/>
        <end position="431"/>
    </location>
</feature>
<keyword evidence="1" id="KW-1133">Transmembrane helix</keyword>
<evidence type="ECO:0000256" key="1">
    <source>
        <dbReference type="SAM" id="Phobius"/>
    </source>
</evidence>
<dbReference type="PANTHER" id="PTHR38454:SF1">
    <property type="entry name" value="INTEGRAL MEMBRANE PROTEIN"/>
    <property type="match status" value="1"/>
</dbReference>
<dbReference type="EMBL" id="JAEDXU010000010">
    <property type="protein sequence ID" value="MBP1047869.1"/>
    <property type="molecule type" value="Genomic_DNA"/>
</dbReference>
<organism evidence="2 3">
    <name type="scientific">Enterococcus larvae</name>
    <dbReference type="NCBI Taxonomy" id="2794352"/>
    <lineage>
        <taxon>Bacteria</taxon>
        <taxon>Bacillati</taxon>
        <taxon>Bacillota</taxon>
        <taxon>Bacilli</taxon>
        <taxon>Lactobacillales</taxon>
        <taxon>Enterococcaceae</taxon>
        <taxon>Enterococcus</taxon>
    </lineage>
</organism>
<keyword evidence="1" id="KW-0812">Transmembrane</keyword>
<feature type="transmembrane region" description="Helical" evidence="1">
    <location>
        <begin position="352"/>
        <end position="371"/>
    </location>
</feature>
<sequence length="876" mass="99129">MKRLQTFIKQHYPAMILSFSIPVLLMIIAYYSIDIYPGSERSILATDSFAQYSNFHASFKNVLQGKQSIFYTWSGSLGLNYWSLMAYYLNGVFTPLVALFDNAAMPDTIYYLTLLKFGASGLSFWFFAQHTFKINRWLTVGLSVSYALMSYAVSYSPVIMWLDTFLYLPLIVWGIHRLMDQKKPTLLFVSYLLLFLSNFYMAFMVGVFTFLYAFIRTTLDWKRYKGRFVSYLITSFLAGGASMITILPTIMDLSYNGESLNEITSLLTPDTGVWDLIAKSMVGVYDTSKYESMPFVYIGLVPVIFCMFYFLSGKIPLKNKLGYGSLMLLVIASVYIYPLNLFWHGMHAPNMFLFRFSFLLSFLVILLAGYGLEQFSKEESNRLVNGILGIGAVFLAFLYFSNKKRYDVITTESLVLTIGLLLAYLLIWLFWISDSKWKKWVPVLLLILMFGEAGINAKAMISGVLHDWGYPPRSYYTESYDDIETLVGTMGQEETAFFRSDIAGTDSLNSSFNFGTHGVSMFSSIRNRHSSQYLNALGFRSLGTNLTIEYKNNTLLADTLIGMKYNLTKGEVNKFGYKKVAESGEYSLYENQYAMPLGVLTDEAIYGKDAVANQTELFNHLSGMDGELFAFGEAALIRTENAIVTEEEKTITISEKEPNLTKRVTWMVTVPAKMQAYLSLVPANWSEANGVTVKLTINGEAAAETSKLVNTGQYYDLGYYEETTTVEVEVGFSDGDASQSLSLYRPDAVYLDTERFAEAAEKIQEQGVAFQTEGRRAKASVELEEEQVLLTTIPYDRGWKVLIDGEEAEVTTFKDAFLSVKIPAGAHEIEFVFLPQGFAVGAVLFVSCILCFSVYVWWGRRKQLMQEEKEKSEESI</sequence>
<feature type="transmembrane region" description="Helical" evidence="1">
    <location>
        <begin position="294"/>
        <end position="311"/>
    </location>
</feature>
<dbReference type="Proteomes" id="UP000673375">
    <property type="component" value="Unassembled WGS sequence"/>
</dbReference>
<keyword evidence="3" id="KW-1185">Reference proteome</keyword>
<feature type="transmembrane region" description="Helical" evidence="1">
    <location>
        <begin position="443"/>
        <end position="465"/>
    </location>
</feature>
<dbReference type="InterPro" id="IPR018580">
    <property type="entry name" value="Uncharacterised_YfhO"/>
</dbReference>
<dbReference type="PANTHER" id="PTHR38454">
    <property type="entry name" value="INTEGRAL MEMBRANE PROTEIN-RELATED"/>
    <property type="match status" value="1"/>
</dbReference>
<dbReference type="RefSeq" id="WP_209558647.1">
    <property type="nucleotide sequence ID" value="NZ_JAEDXU010000010.1"/>
</dbReference>
<feature type="transmembrane region" description="Helical" evidence="1">
    <location>
        <begin position="109"/>
        <end position="128"/>
    </location>
</feature>
<feature type="transmembrane region" description="Helical" evidence="1">
    <location>
        <begin position="383"/>
        <end position="401"/>
    </location>
</feature>
<feature type="transmembrane region" description="Helical" evidence="1">
    <location>
        <begin position="81"/>
        <end position="100"/>
    </location>
</feature>
<comment type="caution">
    <text evidence="2">The sequence shown here is derived from an EMBL/GenBank/DDBJ whole genome shotgun (WGS) entry which is preliminary data.</text>
</comment>
<accession>A0ABS4CMV7</accession>
<keyword evidence="1" id="KW-0472">Membrane</keyword>
<protein>
    <submittedName>
        <fullName evidence="2">YfhO family protein</fullName>
    </submittedName>
</protein>
<name>A0ABS4CMV7_9ENTE</name>
<feature type="transmembrane region" description="Helical" evidence="1">
    <location>
        <begin position="134"/>
        <end position="153"/>
    </location>
</feature>